<dbReference type="AlphaFoldDB" id="A0A8H7DIV1"/>
<dbReference type="EMBL" id="JACAZH010000003">
    <property type="protein sequence ID" value="KAF7373873.1"/>
    <property type="molecule type" value="Genomic_DNA"/>
</dbReference>
<accession>A0A8H7DIV1</accession>
<name>A0A8H7DIV1_9AGAR</name>
<gene>
    <name evidence="1" type="ORF">MSAN_00599500</name>
</gene>
<comment type="caution">
    <text evidence="1">The sequence shown here is derived from an EMBL/GenBank/DDBJ whole genome shotgun (WGS) entry which is preliminary data.</text>
</comment>
<sequence>MYMLPSSLRDRVDGWQWRNANTRERGVALTEDCLRSGVVLEAECSSNDFSYARRSYSSHLERRRSRSWTNNSRWWSVLLAGWTNTFTDRVHVEPAQCSVYHSTLALATEHSRLFTPTSPSRRTGHHVEPPCIRVPASGASLVGTCTSMLTEYAVSIFAETTPIFFFLREDLVFSLASILLGHHARSTRSDASRCTVVVSRISYAHPMHGPPALTTTACASQATVMGLARISARASLSTPPAATQIDAH</sequence>
<proteinExistence type="predicted"/>
<evidence type="ECO:0000313" key="1">
    <source>
        <dbReference type="EMBL" id="KAF7373873.1"/>
    </source>
</evidence>
<dbReference type="Proteomes" id="UP000623467">
    <property type="component" value="Unassembled WGS sequence"/>
</dbReference>
<organism evidence="1 2">
    <name type="scientific">Mycena sanguinolenta</name>
    <dbReference type="NCBI Taxonomy" id="230812"/>
    <lineage>
        <taxon>Eukaryota</taxon>
        <taxon>Fungi</taxon>
        <taxon>Dikarya</taxon>
        <taxon>Basidiomycota</taxon>
        <taxon>Agaricomycotina</taxon>
        <taxon>Agaricomycetes</taxon>
        <taxon>Agaricomycetidae</taxon>
        <taxon>Agaricales</taxon>
        <taxon>Marasmiineae</taxon>
        <taxon>Mycenaceae</taxon>
        <taxon>Mycena</taxon>
    </lineage>
</organism>
<keyword evidence="2" id="KW-1185">Reference proteome</keyword>
<protein>
    <submittedName>
        <fullName evidence="1">Uncharacterized protein</fullName>
    </submittedName>
</protein>
<evidence type="ECO:0000313" key="2">
    <source>
        <dbReference type="Proteomes" id="UP000623467"/>
    </source>
</evidence>
<reference evidence="1" key="1">
    <citation type="submission" date="2020-05" db="EMBL/GenBank/DDBJ databases">
        <title>Mycena genomes resolve the evolution of fungal bioluminescence.</title>
        <authorList>
            <person name="Tsai I.J."/>
        </authorList>
    </citation>
    <scope>NUCLEOTIDE SEQUENCE</scope>
    <source>
        <strain evidence="1">160909Yilan</strain>
    </source>
</reference>